<sequence length="176" mass="20283">MAQLLYLNILKFQTKFGKLNLKIMKTQEILQLNDEIEIIEAIGSIIWNKKDEDETLTEGETNFVLIDIFEGAMNEGGFSFFFSKEAGDYAKEIMNAYQKIGAPKTAHLISKAIGLFGMNNYHEVTEPRVKSMAKLDEKVFSGWEDLDEIFFNDEQEEDVVSLIINYIRSNPNQFNY</sequence>
<reference evidence="3" key="1">
    <citation type="submission" date="2019-05" db="EMBL/GenBank/DDBJ databases">
        <title>Flavobacterium profundi sp. nov., isolated from a deep-sea seamount.</title>
        <authorList>
            <person name="Zhang D.-C."/>
        </authorList>
    </citation>
    <scope>NUCLEOTIDE SEQUENCE [LARGE SCALE GENOMIC DNA]</scope>
    <source>
        <strain evidence="3">TP390</strain>
    </source>
</reference>
<dbReference type="AlphaFoldDB" id="A0A6I4ITL7"/>
<dbReference type="OrthoDB" id="7989464at2"/>
<organism evidence="2 3">
    <name type="scientific">Flavobacterium profundi</name>
    <dbReference type="NCBI Taxonomy" id="1774945"/>
    <lineage>
        <taxon>Bacteria</taxon>
        <taxon>Pseudomonadati</taxon>
        <taxon>Bacteroidota</taxon>
        <taxon>Flavobacteriia</taxon>
        <taxon>Flavobacteriales</taxon>
        <taxon>Flavobacteriaceae</taxon>
        <taxon>Flavobacterium</taxon>
    </lineage>
</organism>
<dbReference type="EMBL" id="WQLW01000011">
    <property type="protein sequence ID" value="MVO10214.1"/>
    <property type="molecule type" value="Genomic_DNA"/>
</dbReference>
<proteinExistence type="predicted"/>
<protein>
    <submittedName>
        <fullName evidence="2">DUF4375 domain-containing protein</fullName>
    </submittedName>
</protein>
<dbReference type="Proteomes" id="UP000431264">
    <property type="component" value="Unassembled WGS sequence"/>
</dbReference>
<feature type="domain" description="DNA mimic protein DMP19 C-terminal" evidence="1">
    <location>
        <begin position="55"/>
        <end position="170"/>
    </location>
</feature>
<name>A0A6I4ITL7_9FLAO</name>
<comment type="caution">
    <text evidence="2">The sequence shown here is derived from an EMBL/GenBank/DDBJ whole genome shotgun (WGS) entry which is preliminary data.</text>
</comment>
<dbReference type="InterPro" id="IPR025402">
    <property type="entry name" value="DMP19_C"/>
</dbReference>
<dbReference type="Gene3D" id="1.20.1420.60">
    <property type="match status" value="1"/>
</dbReference>
<evidence type="ECO:0000313" key="2">
    <source>
        <dbReference type="EMBL" id="MVO10214.1"/>
    </source>
</evidence>
<dbReference type="Pfam" id="PF14300">
    <property type="entry name" value="DMP19"/>
    <property type="match status" value="1"/>
</dbReference>
<accession>A0A6I4ITL7</accession>
<gene>
    <name evidence="2" type="ORF">GOQ30_13660</name>
</gene>
<evidence type="ECO:0000313" key="3">
    <source>
        <dbReference type="Proteomes" id="UP000431264"/>
    </source>
</evidence>
<evidence type="ECO:0000259" key="1">
    <source>
        <dbReference type="Pfam" id="PF14300"/>
    </source>
</evidence>
<keyword evidence="3" id="KW-1185">Reference proteome</keyword>